<reference evidence="6 7" key="1">
    <citation type="journal article" date="2015" name="Stand. Genomic Sci.">
        <title>Genomic Encyclopedia of Bacterial and Archaeal Type Strains, Phase III: the genomes of soil and plant-associated and newly described type strains.</title>
        <authorList>
            <person name="Whitman W.B."/>
            <person name="Woyke T."/>
            <person name="Klenk H.P."/>
            <person name="Zhou Y."/>
            <person name="Lilburn T.G."/>
            <person name="Beck B.J."/>
            <person name="De Vos P."/>
            <person name="Vandamme P."/>
            <person name="Eisen J.A."/>
            <person name="Garrity G."/>
            <person name="Hugenholtz P."/>
            <person name="Kyrpides N.C."/>
        </authorList>
    </citation>
    <scope>NUCLEOTIDE SEQUENCE [LARGE SCALE GENOMIC DNA]</scope>
    <source>
        <strain evidence="6 7">CECT 7306</strain>
    </source>
</reference>
<evidence type="ECO:0000313" key="6">
    <source>
        <dbReference type="EMBL" id="ROP45898.1"/>
    </source>
</evidence>
<protein>
    <submittedName>
        <fullName evidence="6">Transcriptional regulator</fullName>
    </submittedName>
</protein>
<dbReference type="InterPro" id="IPR037171">
    <property type="entry name" value="NagB/RpiA_transferase-like"/>
</dbReference>
<dbReference type="SUPFAM" id="SSF100950">
    <property type="entry name" value="NagB/RpiA/CoA transferase-like"/>
    <property type="match status" value="1"/>
</dbReference>
<dbReference type="GO" id="GO:0003677">
    <property type="term" value="F:DNA binding"/>
    <property type="evidence" value="ECO:0007669"/>
    <property type="project" value="UniProtKB-KW"/>
</dbReference>
<comment type="similarity">
    <text evidence="1">Belongs to the SorC transcriptional regulatory family.</text>
</comment>
<dbReference type="GO" id="GO:0030246">
    <property type="term" value="F:carbohydrate binding"/>
    <property type="evidence" value="ECO:0007669"/>
    <property type="project" value="InterPro"/>
</dbReference>
<evidence type="ECO:0000256" key="3">
    <source>
        <dbReference type="ARBA" id="ARBA00023125"/>
    </source>
</evidence>
<sequence length="348" mass="35576">MSRRGPGQRPTEHPPGPTGLVLLGEVARRFHVLGDSKVQIAADLGISRFKVARLLEEAAERGVVRVVVEVPGGTDPARSVALADALGLERAVVVETPGTSSREESVARQWLGEAVAGLLEELLVEGEVLGLTWSRTLSHASAALQRLPACTVVQLAGALHDETAAAGTVEIVRKAAAVGGGRALPMYAPLVTADAVTAEALRRDPGIAAALGRIDDLTTAVVAVGAWGEGTSTIWPIVSAAEREAGVAAGAVAEVSGRLLAADGSVVPSRFDDRVMALRLEQLARVPEVVAVAYGADRAAAVLAVVRTGWVTTLVADDALADALLALPPADLAPADEEAGEAGEAGEA</sequence>
<dbReference type="PANTHER" id="PTHR34294:SF1">
    <property type="entry name" value="TRANSCRIPTIONAL REGULATOR LSRR"/>
    <property type="match status" value="1"/>
</dbReference>
<dbReference type="Gene3D" id="1.10.10.10">
    <property type="entry name" value="Winged helix-like DNA-binding domain superfamily/Winged helix DNA-binding domain"/>
    <property type="match status" value="1"/>
</dbReference>
<dbReference type="Pfam" id="PF04198">
    <property type="entry name" value="Sugar-bind"/>
    <property type="match status" value="1"/>
</dbReference>
<dbReference type="InterPro" id="IPR051054">
    <property type="entry name" value="SorC_transcr_regulators"/>
</dbReference>
<dbReference type="AlphaFoldDB" id="A0A3N1HTP2"/>
<dbReference type="PANTHER" id="PTHR34294">
    <property type="entry name" value="TRANSCRIPTIONAL REGULATOR-RELATED"/>
    <property type="match status" value="1"/>
</dbReference>
<keyword evidence="3" id="KW-0238">DNA-binding</keyword>
<keyword evidence="2" id="KW-0805">Transcription regulation</keyword>
<keyword evidence="4" id="KW-0804">Transcription</keyword>
<keyword evidence="7" id="KW-1185">Reference proteome</keyword>
<feature type="domain" description="Sugar-binding" evidence="5">
    <location>
        <begin position="79"/>
        <end position="326"/>
    </location>
</feature>
<organism evidence="6 7">
    <name type="scientific">Pseudokineococcus lusitanus</name>
    <dbReference type="NCBI Taxonomy" id="763993"/>
    <lineage>
        <taxon>Bacteria</taxon>
        <taxon>Bacillati</taxon>
        <taxon>Actinomycetota</taxon>
        <taxon>Actinomycetes</taxon>
        <taxon>Kineosporiales</taxon>
        <taxon>Kineosporiaceae</taxon>
        <taxon>Pseudokineococcus</taxon>
    </lineage>
</organism>
<dbReference type="Gene3D" id="3.40.50.1360">
    <property type="match status" value="1"/>
</dbReference>
<dbReference type="InterPro" id="IPR036388">
    <property type="entry name" value="WH-like_DNA-bd_sf"/>
</dbReference>
<dbReference type="RefSeq" id="WP_199719862.1">
    <property type="nucleotide sequence ID" value="NZ_RJKN01000001.1"/>
</dbReference>
<name>A0A3N1HTP2_9ACTN</name>
<evidence type="ECO:0000256" key="4">
    <source>
        <dbReference type="ARBA" id="ARBA00023163"/>
    </source>
</evidence>
<evidence type="ECO:0000313" key="7">
    <source>
        <dbReference type="Proteomes" id="UP000276232"/>
    </source>
</evidence>
<evidence type="ECO:0000259" key="5">
    <source>
        <dbReference type="Pfam" id="PF04198"/>
    </source>
</evidence>
<dbReference type="Proteomes" id="UP000276232">
    <property type="component" value="Unassembled WGS sequence"/>
</dbReference>
<dbReference type="InParanoid" id="A0A3N1HTP2"/>
<dbReference type="InterPro" id="IPR007324">
    <property type="entry name" value="Sugar-bd_dom_put"/>
</dbReference>
<accession>A0A3N1HTP2</accession>
<evidence type="ECO:0000256" key="2">
    <source>
        <dbReference type="ARBA" id="ARBA00023015"/>
    </source>
</evidence>
<evidence type="ECO:0000256" key="1">
    <source>
        <dbReference type="ARBA" id="ARBA00010466"/>
    </source>
</evidence>
<dbReference type="EMBL" id="RJKN01000001">
    <property type="protein sequence ID" value="ROP45898.1"/>
    <property type="molecule type" value="Genomic_DNA"/>
</dbReference>
<proteinExistence type="inferred from homology"/>
<comment type="caution">
    <text evidence="6">The sequence shown here is derived from an EMBL/GenBank/DDBJ whole genome shotgun (WGS) entry which is preliminary data.</text>
</comment>
<gene>
    <name evidence="6" type="ORF">EDC03_0510</name>
</gene>